<reference evidence="2 3" key="1">
    <citation type="submission" date="2018-10" db="EMBL/GenBank/DDBJ databases">
        <title>Isolation, diversity and antibacterial activity of antinobacteria from the wheat rhizosphere soil.</title>
        <authorList>
            <person name="Sun T."/>
        </authorList>
    </citation>
    <scope>NUCLEOTIDE SEQUENCE [LARGE SCALE GENOMIC DNA]</scope>
    <source>
        <strain evidence="2 3">SJ-23</strain>
    </source>
</reference>
<feature type="transmembrane region" description="Helical" evidence="1">
    <location>
        <begin position="97"/>
        <end position="121"/>
    </location>
</feature>
<dbReference type="RefSeq" id="WP_122937042.1">
    <property type="nucleotide sequence ID" value="NZ_JBHSNT010000060.1"/>
</dbReference>
<sequence>MTVSPAPAQRSAQDAAARRSLRNAWISVAAIPVAFIVAMVAGDWLASLMGYDPGSGELAPIGVMLTAGLAGVLILVAPAACAAWFGFRARRQGVASGLVPAVIGSVVGAAEILLNILPLLLSLR</sequence>
<feature type="transmembrane region" description="Helical" evidence="1">
    <location>
        <begin position="61"/>
        <end position="85"/>
    </location>
</feature>
<dbReference type="EMBL" id="RHHB01000018">
    <property type="protein sequence ID" value="RNB48807.1"/>
    <property type="molecule type" value="Genomic_DNA"/>
</dbReference>
<dbReference type="Proteomes" id="UP000275048">
    <property type="component" value="Unassembled WGS sequence"/>
</dbReference>
<evidence type="ECO:0000313" key="2">
    <source>
        <dbReference type="EMBL" id="RNB48807.1"/>
    </source>
</evidence>
<organism evidence="2 3">
    <name type="scientific">Agromyces tardus</name>
    <dbReference type="NCBI Taxonomy" id="2583849"/>
    <lineage>
        <taxon>Bacteria</taxon>
        <taxon>Bacillati</taxon>
        <taxon>Actinomycetota</taxon>
        <taxon>Actinomycetes</taxon>
        <taxon>Micrococcales</taxon>
        <taxon>Microbacteriaceae</taxon>
        <taxon>Agromyces</taxon>
    </lineage>
</organism>
<keyword evidence="1" id="KW-0472">Membrane</keyword>
<feature type="transmembrane region" description="Helical" evidence="1">
    <location>
        <begin position="21"/>
        <end position="41"/>
    </location>
</feature>
<name>A0A3M8AE14_9MICO</name>
<evidence type="ECO:0000313" key="3">
    <source>
        <dbReference type="Proteomes" id="UP000275048"/>
    </source>
</evidence>
<keyword evidence="3" id="KW-1185">Reference proteome</keyword>
<gene>
    <name evidence="2" type="ORF">EDM22_10715</name>
</gene>
<evidence type="ECO:0000256" key="1">
    <source>
        <dbReference type="SAM" id="Phobius"/>
    </source>
</evidence>
<comment type="caution">
    <text evidence="2">The sequence shown here is derived from an EMBL/GenBank/DDBJ whole genome shotgun (WGS) entry which is preliminary data.</text>
</comment>
<keyword evidence="1" id="KW-1133">Transmembrane helix</keyword>
<dbReference type="OrthoDB" id="4870243at2"/>
<protein>
    <submittedName>
        <fullName evidence="2">Uncharacterized protein</fullName>
    </submittedName>
</protein>
<proteinExistence type="predicted"/>
<keyword evidence="1" id="KW-0812">Transmembrane</keyword>
<dbReference type="AlphaFoldDB" id="A0A3M8AE14"/>
<accession>A0A3M8AE14</accession>